<dbReference type="SUPFAM" id="SSF53756">
    <property type="entry name" value="UDP-Glycosyltransferase/glycogen phosphorylase"/>
    <property type="match status" value="1"/>
</dbReference>
<name>A0A9X3CXY3_9FLAO</name>
<dbReference type="InterPro" id="IPR001296">
    <property type="entry name" value="Glyco_trans_1"/>
</dbReference>
<comment type="caution">
    <text evidence="2">The sequence shown here is derived from an EMBL/GenBank/DDBJ whole genome shotgun (WGS) entry which is preliminary data.</text>
</comment>
<dbReference type="GO" id="GO:0016757">
    <property type="term" value="F:glycosyltransferase activity"/>
    <property type="evidence" value="ECO:0007669"/>
    <property type="project" value="UniProtKB-KW"/>
</dbReference>
<evidence type="ECO:0000259" key="1">
    <source>
        <dbReference type="Pfam" id="PF00534"/>
    </source>
</evidence>
<dbReference type="Proteomes" id="UP001148482">
    <property type="component" value="Unassembled WGS sequence"/>
</dbReference>
<keyword evidence="2" id="KW-0328">Glycosyltransferase</keyword>
<dbReference type="Gene3D" id="3.40.50.2000">
    <property type="entry name" value="Glycogen Phosphorylase B"/>
    <property type="match status" value="2"/>
</dbReference>
<organism evidence="2 3">
    <name type="scientific">Salinimicrobium profundisediminis</name>
    <dbReference type="NCBI Taxonomy" id="2994553"/>
    <lineage>
        <taxon>Bacteria</taxon>
        <taxon>Pseudomonadati</taxon>
        <taxon>Bacteroidota</taxon>
        <taxon>Flavobacteriia</taxon>
        <taxon>Flavobacteriales</taxon>
        <taxon>Flavobacteriaceae</taxon>
        <taxon>Salinimicrobium</taxon>
    </lineage>
</organism>
<accession>A0A9X3CXY3</accession>
<gene>
    <name evidence="2" type="ORF">OQ279_04960</name>
</gene>
<keyword evidence="3" id="KW-1185">Reference proteome</keyword>
<reference evidence="2" key="1">
    <citation type="submission" date="2022-11" db="EMBL/GenBank/DDBJ databases">
        <title>Salinimicrobium profundisediminis sp. nov., isolated from deep-sea sediment of the Mariana Trench.</title>
        <authorList>
            <person name="Fu H."/>
        </authorList>
    </citation>
    <scope>NUCLEOTIDE SEQUENCE</scope>
    <source>
        <strain evidence="2">MT39</strain>
    </source>
</reference>
<feature type="domain" description="Glycosyl transferase family 1" evidence="1">
    <location>
        <begin position="186"/>
        <end position="345"/>
    </location>
</feature>
<protein>
    <submittedName>
        <fullName evidence="2">Glycosyltransferase</fullName>
        <ecNumber evidence="2">2.4.-.-</ecNumber>
    </submittedName>
</protein>
<dbReference type="RefSeq" id="WP_266068728.1">
    <property type="nucleotide sequence ID" value="NZ_JAPJDA010000006.1"/>
</dbReference>
<proteinExistence type="predicted"/>
<keyword evidence="2" id="KW-0808">Transferase</keyword>
<evidence type="ECO:0000313" key="3">
    <source>
        <dbReference type="Proteomes" id="UP001148482"/>
    </source>
</evidence>
<sequence>MKILMLSIFSPHFFNWSEQLKDSGHEIFWLDIFDSKTKVEQINFVKQITGWRYRWNYPGRYFFKKNTPVLDKVINVFNERKLVDVFNNTLKEVKPDIVHSFVMSLAVTPIYKILKAEPNIKWTYSSWGSDLYFYENKGMQGMKIKKVLPRIDFMFADCKRDYEIAKRNGFRGEFLGVFPGGGGYDFEKFRNLITSQNERKVILIKGYQGKHGRCIEVLKALNEIKGSLGDNKIIVFGADPEILNFVSQTELWFERRLEIFERISHSQVMGLMGKSLIYIGNSISDGMPNTLLEAIVMEAFPIQSNPGGASSEIIVNGKNGFLIENAYDSTGIADLIIKTLKSPRLVQLGVEYNNKHIKPKLERQYIKNQVLEKYRFIEENL</sequence>
<dbReference type="EC" id="2.4.-.-" evidence="2"/>
<dbReference type="Pfam" id="PF00534">
    <property type="entry name" value="Glycos_transf_1"/>
    <property type="match status" value="1"/>
</dbReference>
<dbReference type="EMBL" id="JAPJDA010000006">
    <property type="protein sequence ID" value="MCX2837495.1"/>
    <property type="molecule type" value="Genomic_DNA"/>
</dbReference>
<evidence type="ECO:0000313" key="2">
    <source>
        <dbReference type="EMBL" id="MCX2837495.1"/>
    </source>
</evidence>
<dbReference type="AlphaFoldDB" id="A0A9X3CXY3"/>